<organism evidence="1 2">
    <name type="scientific">Aplosporella prunicola CBS 121167</name>
    <dbReference type="NCBI Taxonomy" id="1176127"/>
    <lineage>
        <taxon>Eukaryota</taxon>
        <taxon>Fungi</taxon>
        <taxon>Dikarya</taxon>
        <taxon>Ascomycota</taxon>
        <taxon>Pezizomycotina</taxon>
        <taxon>Dothideomycetes</taxon>
        <taxon>Dothideomycetes incertae sedis</taxon>
        <taxon>Botryosphaeriales</taxon>
        <taxon>Aplosporellaceae</taxon>
        <taxon>Aplosporella</taxon>
    </lineage>
</organism>
<dbReference type="EMBL" id="ML995502">
    <property type="protein sequence ID" value="KAF2137512.1"/>
    <property type="molecule type" value="Genomic_DNA"/>
</dbReference>
<sequence length="156" mass="17098">MRQFKPGPTKDLSYVRLPCPDITIHRAEPPFASPSRETPPHLATSLGSCSSVVSSTISFPIVASLSSQLVYYILATHGLPRCYPTRRHIAPNRASTTHHDIRDASSMAPAACPVEPHWRVATIRRGPGPSQSPQGWPLPWKLLLPYGRGVYLLATP</sequence>
<name>A0A6A6AZZ3_9PEZI</name>
<dbReference type="GeneID" id="54292400"/>
<gene>
    <name evidence="1" type="ORF">K452DRAFT_101834</name>
</gene>
<accession>A0A6A6AZZ3</accession>
<evidence type="ECO:0000313" key="2">
    <source>
        <dbReference type="Proteomes" id="UP000799438"/>
    </source>
</evidence>
<dbReference type="Proteomes" id="UP000799438">
    <property type="component" value="Unassembled WGS sequence"/>
</dbReference>
<dbReference type="AlphaFoldDB" id="A0A6A6AZZ3"/>
<dbReference type="RefSeq" id="XP_033393227.1">
    <property type="nucleotide sequence ID" value="XM_033534910.1"/>
</dbReference>
<reference evidence="1" key="1">
    <citation type="journal article" date="2020" name="Stud. Mycol.">
        <title>101 Dothideomycetes genomes: a test case for predicting lifestyles and emergence of pathogens.</title>
        <authorList>
            <person name="Haridas S."/>
            <person name="Albert R."/>
            <person name="Binder M."/>
            <person name="Bloem J."/>
            <person name="Labutti K."/>
            <person name="Salamov A."/>
            <person name="Andreopoulos B."/>
            <person name="Baker S."/>
            <person name="Barry K."/>
            <person name="Bills G."/>
            <person name="Bluhm B."/>
            <person name="Cannon C."/>
            <person name="Castanera R."/>
            <person name="Culley D."/>
            <person name="Daum C."/>
            <person name="Ezra D."/>
            <person name="Gonzalez J."/>
            <person name="Henrissat B."/>
            <person name="Kuo A."/>
            <person name="Liang C."/>
            <person name="Lipzen A."/>
            <person name="Lutzoni F."/>
            <person name="Magnuson J."/>
            <person name="Mondo S."/>
            <person name="Nolan M."/>
            <person name="Ohm R."/>
            <person name="Pangilinan J."/>
            <person name="Park H.-J."/>
            <person name="Ramirez L."/>
            <person name="Alfaro M."/>
            <person name="Sun H."/>
            <person name="Tritt A."/>
            <person name="Yoshinaga Y."/>
            <person name="Zwiers L.-H."/>
            <person name="Turgeon B."/>
            <person name="Goodwin S."/>
            <person name="Spatafora J."/>
            <person name="Crous P."/>
            <person name="Grigoriev I."/>
        </authorList>
    </citation>
    <scope>NUCLEOTIDE SEQUENCE</scope>
    <source>
        <strain evidence="1">CBS 121167</strain>
    </source>
</reference>
<evidence type="ECO:0000313" key="1">
    <source>
        <dbReference type="EMBL" id="KAF2137512.1"/>
    </source>
</evidence>
<proteinExistence type="predicted"/>
<protein>
    <submittedName>
        <fullName evidence="1">Uncharacterized protein</fullName>
    </submittedName>
</protein>
<keyword evidence="2" id="KW-1185">Reference proteome</keyword>